<dbReference type="Gene3D" id="1.25.40.750">
    <property type="entry name" value="Domain of unknown function DUF5071"/>
    <property type="match status" value="1"/>
</dbReference>
<comment type="caution">
    <text evidence="2">The sequence shown here is derived from an EMBL/GenBank/DDBJ whole genome shotgun (WGS) entry which is preliminary data.</text>
</comment>
<dbReference type="InterPro" id="IPR031837">
    <property type="entry name" value="DUF5071"/>
</dbReference>
<dbReference type="InterPro" id="IPR038692">
    <property type="entry name" value="Cthe_2751_sf"/>
</dbReference>
<gene>
    <name evidence="2" type="ORF">ACFSVM_03865</name>
</gene>
<evidence type="ECO:0000259" key="1">
    <source>
        <dbReference type="Pfam" id="PF16804"/>
    </source>
</evidence>
<reference evidence="3" key="1">
    <citation type="journal article" date="2019" name="Int. J. Syst. Evol. Microbiol.">
        <title>The Global Catalogue of Microorganisms (GCM) 10K type strain sequencing project: providing services to taxonomists for standard genome sequencing and annotation.</title>
        <authorList>
            <consortium name="The Broad Institute Genomics Platform"/>
            <consortium name="The Broad Institute Genome Sequencing Center for Infectious Disease"/>
            <person name="Wu L."/>
            <person name="Ma J."/>
        </authorList>
    </citation>
    <scope>NUCLEOTIDE SEQUENCE [LARGE SCALE GENOMIC DNA]</scope>
    <source>
        <strain evidence="3">KCTC 33849</strain>
    </source>
</reference>
<evidence type="ECO:0000313" key="3">
    <source>
        <dbReference type="Proteomes" id="UP001597540"/>
    </source>
</evidence>
<protein>
    <submittedName>
        <fullName evidence="2">DUF5071 domain-containing protein</fullName>
    </submittedName>
</protein>
<dbReference type="EMBL" id="JBHUMJ010000002">
    <property type="protein sequence ID" value="MFD2699592.1"/>
    <property type="molecule type" value="Genomic_DNA"/>
</dbReference>
<name>A0ABW5SLD9_9BACL</name>
<dbReference type="Proteomes" id="UP001597540">
    <property type="component" value="Unassembled WGS sequence"/>
</dbReference>
<feature type="domain" description="DUF5071" evidence="1">
    <location>
        <begin position="7"/>
        <end position="60"/>
    </location>
</feature>
<dbReference type="Pfam" id="PF16804">
    <property type="entry name" value="DUF5071"/>
    <property type="match status" value="1"/>
</dbReference>
<sequence>MNNLEQLVPKHKHDLEVIDKLRELDPRMDVSSIMDDLFEWLQDINWPVAQELCTVLPRFKADDLNADLHNEVREELLRIIQNPTPSEILSEINKGAKEIYESLF</sequence>
<keyword evidence="3" id="KW-1185">Reference proteome</keyword>
<evidence type="ECO:0000313" key="2">
    <source>
        <dbReference type="EMBL" id="MFD2699592.1"/>
    </source>
</evidence>
<accession>A0ABW5SLD9</accession>
<dbReference type="RefSeq" id="WP_379260535.1">
    <property type="nucleotide sequence ID" value="NZ_JBHUMJ010000002.1"/>
</dbReference>
<organism evidence="2 3">
    <name type="scientific">Paenibacillus shunpengii</name>
    <dbReference type="NCBI Taxonomy" id="2054424"/>
    <lineage>
        <taxon>Bacteria</taxon>
        <taxon>Bacillati</taxon>
        <taxon>Bacillota</taxon>
        <taxon>Bacilli</taxon>
        <taxon>Bacillales</taxon>
        <taxon>Paenibacillaceae</taxon>
        <taxon>Paenibacillus</taxon>
    </lineage>
</organism>
<proteinExistence type="predicted"/>